<keyword evidence="2" id="KW-1185">Reference proteome</keyword>
<dbReference type="InterPro" id="IPR001584">
    <property type="entry name" value="Integrase_cat-core"/>
</dbReference>
<dbReference type="AlphaFoldDB" id="A0A0K0G4U5"/>
<dbReference type="GO" id="GO:0003676">
    <property type="term" value="F:nucleic acid binding"/>
    <property type="evidence" value="ECO:0007669"/>
    <property type="project" value="InterPro"/>
</dbReference>
<protein>
    <submittedName>
        <fullName evidence="3">Integrase catalytic domain-containing protein</fullName>
    </submittedName>
</protein>
<organism evidence="2 3">
    <name type="scientific">Strongyloides venezuelensis</name>
    <name type="common">Threadworm</name>
    <dbReference type="NCBI Taxonomy" id="75913"/>
    <lineage>
        <taxon>Eukaryota</taxon>
        <taxon>Metazoa</taxon>
        <taxon>Ecdysozoa</taxon>
        <taxon>Nematoda</taxon>
        <taxon>Chromadorea</taxon>
        <taxon>Rhabditida</taxon>
        <taxon>Tylenchina</taxon>
        <taxon>Panagrolaimomorpha</taxon>
        <taxon>Strongyloidoidea</taxon>
        <taxon>Strongyloididae</taxon>
        <taxon>Strongyloides</taxon>
    </lineage>
</organism>
<reference evidence="2" key="1">
    <citation type="submission" date="2014-07" db="EMBL/GenBank/DDBJ databases">
        <authorList>
            <person name="Martin A.A"/>
            <person name="De Silva N."/>
        </authorList>
    </citation>
    <scope>NUCLEOTIDE SEQUENCE</scope>
</reference>
<dbReference type="InterPro" id="IPR036397">
    <property type="entry name" value="RNaseH_sf"/>
</dbReference>
<evidence type="ECO:0000313" key="2">
    <source>
        <dbReference type="Proteomes" id="UP000035680"/>
    </source>
</evidence>
<evidence type="ECO:0000313" key="3">
    <source>
        <dbReference type="WBParaSite" id="SVE_1975600.1"/>
    </source>
</evidence>
<dbReference type="Gene3D" id="3.30.420.10">
    <property type="entry name" value="Ribonuclease H-like superfamily/Ribonuclease H"/>
    <property type="match status" value="1"/>
</dbReference>
<dbReference type="InterPro" id="IPR012337">
    <property type="entry name" value="RNaseH-like_sf"/>
</dbReference>
<dbReference type="SUPFAM" id="SSF53098">
    <property type="entry name" value="Ribonuclease H-like"/>
    <property type="match status" value="1"/>
</dbReference>
<evidence type="ECO:0000259" key="1">
    <source>
        <dbReference type="PROSITE" id="PS50994"/>
    </source>
</evidence>
<sequence>MHIEIGHYLSHKFLLSVDSFSGYTITQPIRNVSASEAIRAMTEIFSVTSVPLLTVSDNALCFNSDAFL</sequence>
<accession>A0A0K0G4U5</accession>
<dbReference type="PROSITE" id="PS50994">
    <property type="entry name" value="INTEGRASE"/>
    <property type="match status" value="1"/>
</dbReference>
<feature type="domain" description="Integrase catalytic" evidence="1">
    <location>
        <begin position="1"/>
        <end position="68"/>
    </location>
</feature>
<dbReference type="Proteomes" id="UP000035680">
    <property type="component" value="Unassembled WGS sequence"/>
</dbReference>
<dbReference type="GO" id="GO:0015074">
    <property type="term" value="P:DNA integration"/>
    <property type="evidence" value="ECO:0007669"/>
    <property type="project" value="InterPro"/>
</dbReference>
<name>A0A0K0G4U5_STRVS</name>
<reference evidence="3" key="2">
    <citation type="submission" date="2015-08" db="UniProtKB">
        <authorList>
            <consortium name="WormBaseParasite"/>
        </authorList>
    </citation>
    <scope>IDENTIFICATION</scope>
</reference>
<dbReference type="WBParaSite" id="SVE_1975600.1">
    <property type="protein sequence ID" value="SVE_1975600.1"/>
    <property type="gene ID" value="SVE_1975600"/>
</dbReference>
<proteinExistence type="predicted"/>